<reference evidence="1 2" key="1">
    <citation type="submission" date="2020-03" db="EMBL/GenBank/DDBJ databases">
        <title>Isolation and identification of active actinomycetes.</title>
        <authorList>
            <person name="Sun X."/>
        </authorList>
    </citation>
    <scope>NUCLEOTIDE SEQUENCE [LARGE SCALE GENOMIC DNA]</scope>
    <source>
        <strain evidence="1 2">NEAU-D13</strain>
    </source>
</reference>
<comment type="caution">
    <text evidence="1">The sequence shown here is derived from an EMBL/GenBank/DDBJ whole genome shotgun (WGS) entry which is preliminary data.</text>
</comment>
<dbReference type="EMBL" id="JAAMPJ010000004">
    <property type="protein sequence ID" value="NGY60379.1"/>
    <property type="molecule type" value="Genomic_DNA"/>
</dbReference>
<organism evidence="1 2">
    <name type="scientific">Lentzea alba</name>
    <dbReference type="NCBI Taxonomy" id="2714351"/>
    <lineage>
        <taxon>Bacteria</taxon>
        <taxon>Bacillati</taxon>
        <taxon>Actinomycetota</taxon>
        <taxon>Actinomycetes</taxon>
        <taxon>Pseudonocardiales</taxon>
        <taxon>Pseudonocardiaceae</taxon>
        <taxon>Lentzea</taxon>
    </lineage>
</organism>
<dbReference type="AlphaFoldDB" id="A0A7C9VYQ8"/>
<dbReference type="RefSeq" id="WP_166046423.1">
    <property type="nucleotide sequence ID" value="NZ_JAAMPJ010000004.1"/>
</dbReference>
<keyword evidence="2" id="KW-1185">Reference proteome</keyword>
<evidence type="ECO:0000313" key="1">
    <source>
        <dbReference type="EMBL" id="NGY60379.1"/>
    </source>
</evidence>
<dbReference type="Proteomes" id="UP000481360">
    <property type="component" value="Unassembled WGS sequence"/>
</dbReference>
<sequence>MRASRVHIIVTCTNRKQRAVPEELQLRSLTQLGTASRFDAWIKRLSSSDAPAVPAGQLYAGDQWQIARTLQTKVENARTWICSAGYGLVPLDAELRPYAATFATDQPDSVGNTTAKIQQWWQYLTTWRGPGTTAPRSLATLADMDPNATFVVVLSSSYLRAIGPDIVNAASHLRNPERMSIISANASSAGEWDRYLLPTDARLQNTLGGSLGSLNVRIAANLLEGNDLSRPVLTEHLLRLRSASAPRRKFERVPMSDAEVLNFIAERLTPRSTHTSMLRELRDAGFACEQGRFRQLFRNTVGSG</sequence>
<protein>
    <submittedName>
        <fullName evidence="1">Uncharacterized protein</fullName>
    </submittedName>
</protein>
<accession>A0A7C9VYQ8</accession>
<evidence type="ECO:0000313" key="2">
    <source>
        <dbReference type="Proteomes" id="UP000481360"/>
    </source>
</evidence>
<name>A0A7C9VYQ8_9PSEU</name>
<gene>
    <name evidence="1" type="ORF">G7043_15730</name>
</gene>
<proteinExistence type="predicted"/>